<dbReference type="AlphaFoldDB" id="A0AAV2JIF4"/>
<dbReference type="InterPro" id="IPR038213">
    <property type="entry name" value="IFI6/IFI27-like_sf"/>
</dbReference>
<keyword evidence="5 6" id="KW-0472">Membrane</keyword>
<comment type="subcellular location">
    <subcellularLocation>
        <location evidence="1">Membrane</location>
        <topology evidence="1">Multi-pass membrane protein</topology>
    </subcellularLocation>
</comment>
<keyword evidence="3 6" id="KW-0812">Transmembrane</keyword>
<keyword evidence="8" id="KW-1185">Reference proteome</keyword>
<feature type="transmembrane region" description="Helical" evidence="6">
    <location>
        <begin position="48"/>
        <end position="68"/>
    </location>
</feature>
<dbReference type="GO" id="GO:0001836">
    <property type="term" value="P:release of cytochrome c from mitochondria"/>
    <property type="evidence" value="ECO:0007669"/>
    <property type="project" value="TreeGrafter"/>
</dbReference>
<dbReference type="EMBL" id="OZ035834">
    <property type="protein sequence ID" value="CAL1574954.1"/>
    <property type="molecule type" value="Genomic_DNA"/>
</dbReference>
<name>A0AAV2JIF4_KNICA</name>
<evidence type="ECO:0000256" key="1">
    <source>
        <dbReference type="ARBA" id="ARBA00004141"/>
    </source>
</evidence>
<dbReference type="GO" id="GO:0097193">
    <property type="term" value="P:intrinsic apoptotic signaling pathway"/>
    <property type="evidence" value="ECO:0007669"/>
    <property type="project" value="TreeGrafter"/>
</dbReference>
<protein>
    <recommendedName>
        <fullName evidence="9">Interferon alpha-inducible protein 27-like protein 2A</fullName>
    </recommendedName>
</protein>
<proteinExistence type="inferred from homology"/>
<evidence type="ECO:0000256" key="4">
    <source>
        <dbReference type="ARBA" id="ARBA00022989"/>
    </source>
</evidence>
<accession>A0AAV2JIF4</accession>
<dbReference type="InterPro" id="IPR009311">
    <property type="entry name" value="IFI6/IFI27-like"/>
</dbReference>
<dbReference type="Gene3D" id="6.10.110.10">
    <property type="match status" value="1"/>
</dbReference>
<reference evidence="7 8" key="1">
    <citation type="submission" date="2024-04" db="EMBL/GenBank/DDBJ databases">
        <authorList>
            <person name="Waldvogel A.-M."/>
            <person name="Schoenle A."/>
        </authorList>
    </citation>
    <scope>NUCLEOTIDE SEQUENCE [LARGE SCALE GENOMIC DNA]</scope>
</reference>
<evidence type="ECO:0000313" key="7">
    <source>
        <dbReference type="EMBL" id="CAL1574954.1"/>
    </source>
</evidence>
<dbReference type="GO" id="GO:0031966">
    <property type="term" value="C:mitochondrial membrane"/>
    <property type="evidence" value="ECO:0007669"/>
    <property type="project" value="TreeGrafter"/>
</dbReference>
<evidence type="ECO:0000256" key="3">
    <source>
        <dbReference type="ARBA" id="ARBA00022692"/>
    </source>
</evidence>
<keyword evidence="4 6" id="KW-1133">Transmembrane helix</keyword>
<gene>
    <name evidence="7" type="ORF">KC01_LOCUS6617</name>
</gene>
<evidence type="ECO:0000256" key="2">
    <source>
        <dbReference type="ARBA" id="ARBA00007262"/>
    </source>
</evidence>
<dbReference type="PANTHER" id="PTHR16932">
    <property type="entry name" value="INTERFERON ALPHA-INDUCIBLE PROTEIN 27"/>
    <property type="match status" value="1"/>
</dbReference>
<evidence type="ECO:0000256" key="5">
    <source>
        <dbReference type="ARBA" id="ARBA00023136"/>
    </source>
</evidence>
<organism evidence="7 8">
    <name type="scientific">Knipowitschia caucasica</name>
    <name type="common">Caucasian dwarf goby</name>
    <name type="synonym">Pomatoschistus caucasicus</name>
    <dbReference type="NCBI Taxonomy" id="637954"/>
    <lineage>
        <taxon>Eukaryota</taxon>
        <taxon>Metazoa</taxon>
        <taxon>Chordata</taxon>
        <taxon>Craniata</taxon>
        <taxon>Vertebrata</taxon>
        <taxon>Euteleostomi</taxon>
        <taxon>Actinopterygii</taxon>
        <taxon>Neopterygii</taxon>
        <taxon>Teleostei</taxon>
        <taxon>Neoteleostei</taxon>
        <taxon>Acanthomorphata</taxon>
        <taxon>Gobiaria</taxon>
        <taxon>Gobiiformes</taxon>
        <taxon>Gobioidei</taxon>
        <taxon>Gobiidae</taxon>
        <taxon>Gobiinae</taxon>
        <taxon>Knipowitschia</taxon>
    </lineage>
</organism>
<sequence length="95" mass="8312">MGLLTILAVGAGAAGSVVALPVVLGAVGFGSVGIVAGSYAAQMMSTAAIANGGGVAAGSAVAVLQSVAMGGLSTAASAAVGSAGGAVAGALALLI</sequence>
<dbReference type="PANTHER" id="PTHR16932:SF38">
    <property type="entry name" value="INTERFERON ALPHA INDUCIBLE PROTEIN 46-RELATED"/>
    <property type="match status" value="1"/>
</dbReference>
<dbReference type="Pfam" id="PF06140">
    <property type="entry name" value="Ifi-6-16"/>
    <property type="match status" value="1"/>
</dbReference>
<evidence type="ECO:0000256" key="6">
    <source>
        <dbReference type="SAM" id="Phobius"/>
    </source>
</evidence>
<feature type="transmembrane region" description="Helical" evidence="6">
    <location>
        <begin position="23"/>
        <end position="41"/>
    </location>
</feature>
<evidence type="ECO:0008006" key="9">
    <source>
        <dbReference type="Google" id="ProtNLM"/>
    </source>
</evidence>
<dbReference type="Proteomes" id="UP001497482">
    <property type="component" value="Chromosome 12"/>
</dbReference>
<comment type="similarity">
    <text evidence="2">Belongs to the IFI6/IFI27 family.</text>
</comment>
<evidence type="ECO:0000313" key="8">
    <source>
        <dbReference type="Proteomes" id="UP001497482"/>
    </source>
</evidence>
<feature type="transmembrane region" description="Helical" evidence="6">
    <location>
        <begin position="74"/>
        <end position="94"/>
    </location>
</feature>